<protein>
    <submittedName>
        <fullName evidence="1">Uncharacterized protein</fullName>
    </submittedName>
</protein>
<dbReference type="EMBL" id="VDMD01000006">
    <property type="protein sequence ID" value="TRM64897.1"/>
    <property type="molecule type" value="Genomic_DNA"/>
</dbReference>
<reference evidence="1 2" key="1">
    <citation type="journal article" date="2019" name="New Phytol.">
        <title>Comparative genomics reveals unique wood-decay strategies and fruiting body development in the Schizophyllaceae.</title>
        <authorList>
            <person name="Almasi E."/>
            <person name="Sahu N."/>
            <person name="Krizsan K."/>
            <person name="Balint B."/>
            <person name="Kovacs G.M."/>
            <person name="Kiss B."/>
            <person name="Cseklye J."/>
            <person name="Drula E."/>
            <person name="Henrissat B."/>
            <person name="Nagy I."/>
            <person name="Chovatia M."/>
            <person name="Adam C."/>
            <person name="LaButti K."/>
            <person name="Lipzen A."/>
            <person name="Riley R."/>
            <person name="Grigoriev I.V."/>
            <person name="Nagy L.G."/>
        </authorList>
    </citation>
    <scope>NUCLEOTIDE SEQUENCE [LARGE SCALE GENOMIC DNA]</scope>
    <source>
        <strain evidence="1 2">NL-1724</strain>
    </source>
</reference>
<dbReference type="STRING" id="97359.A0A550CJF4"/>
<keyword evidence="2" id="KW-1185">Reference proteome</keyword>
<sequence length="490" mass="54507">MRLKNATQQVAAAGAPEPTRRRESVLAILTSPLKKIASQSVAVASGRDMEQSLPRDDSVLARLPPEILNIVFEYCLGGVRQRLSYNAPIWTLLHVCSLWRTIALSNRFLWSNIDAVVSQPVRRGQSNFSAPKPTRSEKKAFLHMLKTYLEHADGALLDIRIGLAYHGTCRRILRMLWEHRQQWLAVCLIGQGVGVASLLNDMGARLGCGMSNLQRVELCYDGTPDILLPMLPAPALHTIIGGPIFQVRASNAPAWSQITNYTGPAFAYVFVLALMPNLEIANIEDVIDRAMERGNGEIKCDHPNLKVLRLLRSRSESCLCELTAPRLRLLECAQMAKAGYPIVLGFIRRSGCSLSELVIKHGVDDKCLYKMIQLSPELQTLTLEDWFSASEDGRALSGDILEMLARNPTAVSQLSVLEIERRQRRAYRRPRDSFVPLVRSLAALEPLRLQKVRVSVPEPDVDAAFEFIRDGCAPLPATITVVVKDVCAWS</sequence>
<comment type="caution">
    <text evidence="1">The sequence shown here is derived from an EMBL/GenBank/DDBJ whole genome shotgun (WGS) entry which is preliminary data.</text>
</comment>
<proteinExistence type="predicted"/>
<accession>A0A550CJF4</accession>
<name>A0A550CJF4_9AGAR</name>
<gene>
    <name evidence="1" type="ORF">BD626DRAFT_628984</name>
</gene>
<dbReference type="Proteomes" id="UP000320762">
    <property type="component" value="Unassembled WGS sequence"/>
</dbReference>
<evidence type="ECO:0000313" key="1">
    <source>
        <dbReference type="EMBL" id="TRM64897.1"/>
    </source>
</evidence>
<dbReference type="AlphaFoldDB" id="A0A550CJF4"/>
<organism evidence="1 2">
    <name type="scientific">Schizophyllum amplum</name>
    <dbReference type="NCBI Taxonomy" id="97359"/>
    <lineage>
        <taxon>Eukaryota</taxon>
        <taxon>Fungi</taxon>
        <taxon>Dikarya</taxon>
        <taxon>Basidiomycota</taxon>
        <taxon>Agaricomycotina</taxon>
        <taxon>Agaricomycetes</taxon>
        <taxon>Agaricomycetidae</taxon>
        <taxon>Agaricales</taxon>
        <taxon>Schizophyllaceae</taxon>
        <taxon>Schizophyllum</taxon>
    </lineage>
</organism>
<evidence type="ECO:0000313" key="2">
    <source>
        <dbReference type="Proteomes" id="UP000320762"/>
    </source>
</evidence>
<dbReference type="OrthoDB" id="3042049at2759"/>